<dbReference type="PANTHER" id="PTHR39639:SF1">
    <property type="entry name" value="DUF262 DOMAIN-CONTAINING PROTEIN"/>
    <property type="match status" value="1"/>
</dbReference>
<proteinExistence type="predicted"/>
<evidence type="ECO:0000313" key="2">
    <source>
        <dbReference type="EMBL" id="QHT11516.1"/>
    </source>
</evidence>
<accession>A0A6C0D387</accession>
<sequence>MSTIELSHIGRKIEYLVSRYANDKIKIPQHQRNANVWTEVKRKLFIDSCKRNMPSPSILIYTDENDEQWIEDGLQRVTTLKYFIQDKFADSSNRKYSEWSELEKFRFGNYEIIVVEYSGATEEERVMIFDRFQNGTPLKTGERLHALSYVPLVKFTKEMFMKYINSDGIETRGKYLDRAQLVWGAIKCDNTDKRYDELLKLVALINGIVHGWKSCKGITKSYEELNETLMKPINNEMRDKAEQVIKELFLIYEEADVRYPLHGKKHLNVQKNIGNFTGAIVYSLKMFPDDWERLHNGWVDFLVCYRKDNSLLETKIKKNVADCRNWTEGRWETTYKHVFNVAGPSEHTKSSPSEDSDEDE</sequence>
<name>A0A6C0D387_9ZZZZ</name>
<protein>
    <recommendedName>
        <fullName evidence="1">GmrSD restriction endonucleases N-terminal domain-containing protein</fullName>
    </recommendedName>
</protein>
<dbReference type="EMBL" id="MN739535">
    <property type="protein sequence ID" value="QHT11516.1"/>
    <property type="molecule type" value="Genomic_DNA"/>
</dbReference>
<reference evidence="2" key="1">
    <citation type="journal article" date="2020" name="Nature">
        <title>Giant virus diversity and host interactions through global metagenomics.</title>
        <authorList>
            <person name="Schulz F."/>
            <person name="Roux S."/>
            <person name="Paez-Espino D."/>
            <person name="Jungbluth S."/>
            <person name="Walsh D.A."/>
            <person name="Denef V.J."/>
            <person name="McMahon K.D."/>
            <person name="Konstantinidis K.T."/>
            <person name="Eloe-Fadrosh E.A."/>
            <person name="Kyrpides N.C."/>
            <person name="Woyke T."/>
        </authorList>
    </citation>
    <scope>NUCLEOTIDE SEQUENCE</scope>
    <source>
        <strain evidence="2">GVMAG-M-3300023174-116</strain>
    </source>
</reference>
<dbReference type="Pfam" id="PF03235">
    <property type="entry name" value="GmrSD_N"/>
    <property type="match status" value="1"/>
</dbReference>
<dbReference type="PANTHER" id="PTHR39639">
    <property type="entry name" value="CHROMOSOME 16, WHOLE GENOME SHOTGUN SEQUENCE"/>
    <property type="match status" value="1"/>
</dbReference>
<dbReference type="AlphaFoldDB" id="A0A6C0D387"/>
<organism evidence="2">
    <name type="scientific">viral metagenome</name>
    <dbReference type="NCBI Taxonomy" id="1070528"/>
    <lineage>
        <taxon>unclassified sequences</taxon>
        <taxon>metagenomes</taxon>
        <taxon>organismal metagenomes</taxon>
    </lineage>
</organism>
<feature type="domain" description="GmrSD restriction endonucleases N-terminal" evidence="1">
    <location>
        <begin position="16"/>
        <end position="105"/>
    </location>
</feature>
<dbReference type="InterPro" id="IPR004919">
    <property type="entry name" value="GmrSD_N"/>
</dbReference>
<evidence type="ECO:0000259" key="1">
    <source>
        <dbReference type="Pfam" id="PF03235"/>
    </source>
</evidence>